<name>A0A0F9GIS5_9ZZZZ</name>
<comment type="caution">
    <text evidence="1">The sequence shown here is derived from an EMBL/GenBank/DDBJ whole genome shotgun (WGS) entry which is preliminary data.</text>
</comment>
<accession>A0A0F9GIS5</accession>
<protein>
    <submittedName>
        <fullName evidence="1">Uncharacterized protein</fullName>
    </submittedName>
</protein>
<dbReference type="AlphaFoldDB" id="A0A0F9GIS5"/>
<gene>
    <name evidence="1" type="ORF">LCGC14_1821480</name>
</gene>
<sequence>MANFQGICEYPECTHRTVIRLEIEVDKDAIITNSIPEDDLQYAVFSCRGHMEMSFDFLRDLVLDDYEIKNPSEVEGT</sequence>
<proteinExistence type="predicted"/>
<reference evidence="1" key="1">
    <citation type="journal article" date="2015" name="Nature">
        <title>Complex archaea that bridge the gap between prokaryotes and eukaryotes.</title>
        <authorList>
            <person name="Spang A."/>
            <person name="Saw J.H."/>
            <person name="Jorgensen S.L."/>
            <person name="Zaremba-Niedzwiedzka K."/>
            <person name="Martijn J."/>
            <person name="Lind A.E."/>
            <person name="van Eijk R."/>
            <person name="Schleper C."/>
            <person name="Guy L."/>
            <person name="Ettema T.J."/>
        </authorList>
    </citation>
    <scope>NUCLEOTIDE SEQUENCE</scope>
</reference>
<evidence type="ECO:0000313" key="1">
    <source>
        <dbReference type="EMBL" id="KKL98734.1"/>
    </source>
</evidence>
<organism evidence="1">
    <name type="scientific">marine sediment metagenome</name>
    <dbReference type="NCBI Taxonomy" id="412755"/>
    <lineage>
        <taxon>unclassified sequences</taxon>
        <taxon>metagenomes</taxon>
        <taxon>ecological metagenomes</taxon>
    </lineage>
</organism>
<dbReference type="EMBL" id="LAZR01017841">
    <property type="protein sequence ID" value="KKL98734.1"/>
    <property type="molecule type" value="Genomic_DNA"/>
</dbReference>